<proteinExistence type="predicted"/>
<sequence>TKLGRMIELRGSGKTPKNESIADNSTDSANYDALWGGWILTKDRELPWPIECFDGVTRTKEEYAKWMKSLHAPGDWLNIIPKKAQPNLDPDLDLVSASEQHENFWMEMTKKYASTKDEPDSDIEKTRQEIDEIAIAAIRLRKPASQEQSDLDLEAAKETTGFAPMSEAPSGYTFRELREMGWDIDGKVKVYDSP</sequence>
<name>X0T9F7_9ZZZZ</name>
<feature type="region of interest" description="Disordered" evidence="1">
    <location>
        <begin position="1"/>
        <end position="24"/>
    </location>
</feature>
<accession>X0T9F7</accession>
<evidence type="ECO:0000313" key="2">
    <source>
        <dbReference type="EMBL" id="GAF72715.1"/>
    </source>
</evidence>
<reference evidence="2" key="1">
    <citation type="journal article" date="2014" name="Front. Microbiol.">
        <title>High frequency of phylogenetically diverse reductive dehalogenase-homologous genes in deep subseafloor sedimentary metagenomes.</title>
        <authorList>
            <person name="Kawai M."/>
            <person name="Futagami T."/>
            <person name="Toyoda A."/>
            <person name="Takaki Y."/>
            <person name="Nishi S."/>
            <person name="Hori S."/>
            <person name="Arai W."/>
            <person name="Tsubouchi T."/>
            <person name="Morono Y."/>
            <person name="Uchiyama I."/>
            <person name="Ito T."/>
            <person name="Fujiyama A."/>
            <person name="Inagaki F."/>
            <person name="Takami H."/>
        </authorList>
    </citation>
    <scope>NUCLEOTIDE SEQUENCE</scope>
    <source>
        <strain evidence="2">Expedition CK06-06</strain>
    </source>
</reference>
<protein>
    <submittedName>
        <fullName evidence="2">Uncharacterized protein</fullName>
    </submittedName>
</protein>
<evidence type="ECO:0000256" key="1">
    <source>
        <dbReference type="SAM" id="MobiDB-lite"/>
    </source>
</evidence>
<organism evidence="2">
    <name type="scientific">marine sediment metagenome</name>
    <dbReference type="NCBI Taxonomy" id="412755"/>
    <lineage>
        <taxon>unclassified sequences</taxon>
        <taxon>metagenomes</taxon>
        <taxon>ecological metagenomes</taxon>
    </lineage>
</organism>
<comment type="caution">
    <text evidence="2">The sequence shown here is derived from an EMBL/GenBank/DDBJ whole genome shotgun (WGS) entry which is preliminary data.</text>
</comment>
<feature type="non-terminal residue" evidence="2">
    <location>
        <position position="1"/>
    </location>
</feature>
<dbReference type="EMBL" id="BARS01006722">
    <property type="protein sequence ID" value="GAF72715.1"/>
    <property type="molecule type" value="Genomic_DNA"/>
</dbReference>
<dbReference type="AlphaFoldDB" id="X0T9F7"/>
<gene>
    <name evidence="2" type="ORF">S01H1_13043</name>
</gene>